<dbReference type="EMBL" id="QXGC01000192">
    <property type="protein sequence ID" value="KAE9245469.1"/>
    <property type="molecule type" value="Genomic_DNA"/>
</dbReference>
<evidence type="ECO:0000313" key="8">
    <source>
        <dbReference type="Proteomes" id="UP000429523"/>
    </source>
</evidence>
<evidence type="ECO:0000313" key="7">
    <source>
        <dbReference type="EMBL" id="KAE9352572.1"/>
    </source>
</evidence>
<name>A0A6A3TW55_9STRA</name>
<evidence type="ECO:0000313" key="3">
    <source>
        <dbReference type="EMBL" id="KAE9129493.1"/>
    </source>
</evidence>
<dbReference type="Proteomes" id="UP000437068">
    <property type="component" value="Unassembled WGS sequence"/>
</dbReference>
<dbReference type="Proteomes" id="UP000486351">
    <property type="component" value="Unassembled WGS sequence"/>
</dbReference>
<dbReference type="Proteomes" id="UP000441208">
    <property type="component" value="Unassembled WGS sequence"/>
</dbReference>
<dbReference type="Proteomes" id="UP000429523">
    <property type="component" value="Unassembled WGS sequence"/>
</dbReference>
<evidence type="ECO:0000313" key="12">
    <source>
        <dbReference type="Proteomes" id="UP000476176"/>
    </source>
</evidence>
<evidence type="ECO:0000313" key="13">
    <source>
        <dbReference type="Proteomes" id="UP000486351"/>
    </source>
</evidence>
<dbReference type="EMBL" id="QXGF01000178">
    <property type="protein sequence ID" value="KAE8944988.1"/>
    <property type="molecule type" value="Genomic_DNA"/>
</dbReference>
<evidence type="ECO:0000313" key="14">
    <source>
        <dbReference type="Proteomes" id="UP000488956"/>
    </source>
</evidence>
<evidence type="ECO:0000313" key="1">
    <source>
        <dbReference type="EMBL" id="KAE8944988.1"/>
    </source>
</evidence>
<evidence type="ECO:0000313" key="9">
    <source>
        <dbReference type="Proteomes" id="UP000437068"/>
    </source>
</evidence>
<dbReference type="EMBL" id="QXFY01000199">
    <property type="protein sequence ID" value="KAE9352572.1"/>
    <property type="molecule type" value="Genomic_DNA"/>
</dbReference>
<gene>
    <name evidence="6" type="ORF">PF001_g5623</name>
    <name evidence="5" type="ORF">PF004_g5223</name>
    <name evidence="4" type="ORF">PF006_g11790</name>
    <name evidence="3" type="ORF">PF007_g4867</name>
    <name evidence="7" type="ORF">PF008_g5394</name>
    <name evidence="1" type="ORF">PF009_g5356</name>
    <name evidence="2" type="ORF">PF010_g5459</name>
</gene>
<accession>A0A6A3TW55</accession>
<evidence type="ECO:0000313" key="10">
    <source>
        <dbReference type="Proteomes" id="UP000440732"/>
    </source>
</evidence>
<reference evidence="8 9" key="1">
    <citation type="submission" date="2018-08" db="EMBL/GenBank/DDBJ databases">
        <title>Genomic investigation of the strawberry pathogen Phytophthora fragariae indicates pathogenicity is determined by transcriptional variation in three key races.</title>
        <authorList>
            <person name="Adams T.M."/>
            <person name="Armitage A.D."/>
            <person name="Sobczyk M.K."/>
            <person name="Bates H.J."/>
            <person name="Dunwell J.M."/>
            <person name="Nellist C.F."/>
            <person name="Harrison R.J."/>
        </authorList>
    </citation>
    <scope>NUCLEOTIDE SEQUENCE [LARGE SCALE GENOMIC DNA]</scope>
    <source>
        <strain evidence="6 9">A4</strain>
        <strain evidence="5 12">BC-23</strain>
        <strain evidence="4 10">NOV-5</strain>
        <strain evidence="3 11">NOV-71</strain>
        <strain evidence="7 13">NOV-77</strain>
        <strain evidence="1 8">NOV-9</strain>
        <strain evidence="2 14">ONT-3</strain>
    </source>
</reference>
<evidence type="ECO:0000313" key="4">
    <source>
        <dbReference type="EMBL" id="KAE9143157.1"/>
    </source>
</evidence>
<dbReference type="EMBL" id="QXFX01000203">
    <property type="protein sequence ID" value="KAE9125889.1"/>
    <property type="molecule type" value="Genomic_DNA"/>
</dbReference>
<evidence type="ECO:0000313" key="11">
    <source>
        <dbReference type="Proteomes" id="UP000441208"/>
    </source>
</evidence>
<proteinExistence type="predicted"/>
<dbReference type="EMBL" id="QXGA01000641">
    <property type="protein sequence ID" value="KAE9143157.1"/>
    <property type="molecule type" value="Genomic_DNA"/>
</dbReference>
<dbReference type="EMBL" id="QXFZ01000161">
    <property type="protein sequence ID" value="KAE9129493.1"/>
    <property type="molecule type" value="Genomic_DNA"/>
</dbReference>
<comment type="caution">
    <text evidence="4">The sequence shown here is derived from an EMBL/GenBank/DDBJ whole genome shotgun (WGS) entry which is preliminary data.</text>
</comment>
<sequence length="62" mass="6866">MRASTALTHLTVLRSCGVTMPGLLARPTRALRMRSWMTFSRRPMTRGCHECTGGPILTGLHL</sequence>
<dbReference type="Proteomes" id="UP000440732">
    <property type="component" value="Unassembled WGS sequence"/>
</dbReference>
<dbReference type="EMBL" id="QXGE01000211">
    <property type="protein sequence ID" value="KAE9319999.1"/>
    <property type="molecule type" value="Genomic_DNA"/>
</dbReference>
<organism evidence="4 10">
    <name type="scientific">Phytophthora fragariae</name>
    <dbReference type="NCBI Taxonomy" id="53985"/>
    <lineage>
        <taxon>Eukaryota</taxon>
        <taxon>Sar</taxon>
        <taxon>Stramenopiles</taxon>
        <taxon>Oomycota</taxon>
        <taxon>Peronosporomycetes</taxon>
        <taxon>Peronosporales</taxon>
        <taxon>Peronosporaceae</taxon>
        <taxon>Phytophthora</taxon>
    </lineage>
</organism>
<evidence type="ECO:0000313" key="2">
    <source>
        <dbReference type="EMBL" id="KAE9125889.1"/>
    </source>
</evidence>
<dbReference type="Proteomes" id="UP000476176">
    <property type="component" value="Unassembled WGS sequence"/>
</dbReference>
<dbReference type="AlphaFoldDB" id="A0A6A3TW55"/>
<evidence type="ECO:0000313" key="6">
    <source>
        <dbReference type="EMBL" id="KAE9319999.1"/>
    </source>
</evidence>
<evidence type="ECO:0000313" key="5">
    <source>
        <dbReference type="EMBL" id="KAE9245469.1"/>
    </source>
</evidence>
<dbReference type="Proteomes" id="UP000488956">
    <property type="component" value="Unassembled WGS sequence"/>
</dbReference>
<protein>
    <submittedName>
        <fullName evidence="4">Uncharacterized protein</fullName>
    </submittedName>
</protein>